<keyword evidence="1" id="KW-0175">Coiled coil</keyword>
<evidence type="ECO:0000256" key="1">
    <source>
        <dbReference type="SAM" id="Coils"/>
    </source>
</evidence>
<name>A0A3M0MFC7_9RHOB</name>
<feature type="region of interest" description="Disordered" evidence="2">
    <location>
        <begin position="244"/>
        <end position="268"/>
    </location>
</feature>
<feature type="region of interest" description="Disordered" evidence="2">
    <location>
        <begin position="1"/>
        <end position="138"/>
    </location>
</feature>
<evidence type="ECO:0000313" key="4">
    <source>
        <dbReference type="EMBL" id="RMC36391.1"/>
    </source>
</evidence>
<dbReference type="OrthoDB" id="7659420at2"/>
<feature type="compositionally biased region" description="Low complexity" evidence="2">
    <location>
        <begin position="244"/>
        <end position="260"/>
    </location>
</feature>
<feature type="transmembrane region" description="Helical" evidence="3">
    <location>
        <begin position="148"/>
        <end position="170"/>
    </location>
</feature>
<dbReference type="EMBL" id="QOKZ01000002">
    <property type="protein sequence ID" value="RMC36391.1"/>
    <property type="molecule type" value="Genomic_DNA"/>
</dbReference>
<keyword evidence="5" id="KW-1185">Reference proteome</keyword>
<organism evidence="4 5">
    <name type="scientific">Paracoccus alkanivorans</name>
    <dbReference type="NCBI Taxonomy" id="2116655"/>
    <lineage>
        <taxon>Bacteria</taxon>
        <taxon>Pseudomonadati</taxon>
        <taxon>Pseudomonadota</taxon>
        <taxon>Alphaproteobacteria</taxon>
        <taxon>Rhodobacterales</taxon>
        <taxon>Paracoccaceae</taxon>
        <taxon>Paracoccus</taxon>
    </lineage>
</organism>
<keyword evidence="3" id="KW-0472">Membrane</keyword>
<evidence type="ECO:0000313" key="5">
    <source>
        <dbReference type="Proteomes" id="UP000273516"/>
    </source>
</evidence>
<protein>
    <submittedName>
        <fullName evidence="4">Uncharacterized protein</fullName>
    </submittedName>
</protein>
<keyword evidence="3" id="KW-0812">Transmembrane</keyword>
<proteinExistence type="predicted"/>
<reference evidence="4 5" key="1">
    <citation type="submission" date="2018-07" db="EMBL/GenBank/DDBJ databases">
        <authorList>
            <person name="Zhang Y."/>
            <person name="Wang L."/>
            <person name="Ma S."/>
        </authorList>
    </citation>
    <scope>NUCLEOTIDE SEQUENCE [LARGE SCALE GENOMIC DNA]</scope>
    <source>
        <strain evidence="4 5">4-2</strain>
    </source>
</reference>
<feature type="compositionally biased region" description="Low complexity" evidence="2">
    <location>
        <begin position="1"/>
        <end position="18"/>
    </location>
</feature>
<accession>A0A3M0MFC7</accession>
<keyword evidence="3" id="KW-1133">Transmembrane helix</keyword>
<feature type="coiled-coil region" evidence="1">
    <location>
        <begin position="273"/>
        <end position="349"/>
    </location>
</feature>
<comment type="caution">
    <text evidence="4">The sequence shown here is derived from an EMBL/GenBank/DDBJ whole genome shotgun (WGS) entry which is preliminary data.</text>
</comment>
<evidence type="ECO:0000256" key="3">
    <source>
        <dbReference type="SAM" id="Phobius"/>
    </source>
</evidence>
<sequence>MTKPSKSKPSNKTAASPAEQPKETLKLRKEAAEPGVIRTTDTGAGKGDSAAARGGEISPADSALVGKSATGRGAAEPKPAPEQADMGKAAVISAATEPETGPKDESKPGVPSVDSRGKPEAEPAGIQQAAANQPTATQQNVTVRKTGFWPVVFGGVVAAGLGAAATIWALPHLPAGWLPEQEPAIDAEAIRADAVTAAEEAARQAVAETTAADAGEAAVPADIQAMLEEQAERIAALEAAGAAPSDAAGAPSDPASASLAGGAGEAPVSPQDLARLQEQLEQQAAKLAKLEARPGIDPEAAAKVQQIAEQADTLQQQISSAAEQAQAQISAAQAEATKLQEAAADSTKRAQAVAAVAALQAALDKGVTAQDAQQALADAGMDAPEALQQDIPSIETLQDSFGDASRAALRASLSAEGAQGGNMLTNFLKAQTGARSVAPREGDDPDAVLSRANARVEAGDIAAALEEMAALPDAAREAPAMADWLAGATAFSDAQAALSDLSATTN</sequence>
<evidence type="ECO:0000256" key="2">
    <source>
        <dbReference type="SAM" id="MobiDB-lite"/>
    </source>
</evidence>
<gene>
    <name evidence="4" type="ORF">C9E81_06915</name>
</gene>
<feature type="compositionally biased region" description="Basic and acidic residues" evidence="2">
    <location>
        <begin position="20"/>
        <end position="32"/>
    </location>
</feature>
<dbReference type="AlphaFoldDB" id="A0A3M0MFC7"/>
<dbReference type="Proteomes" id="UP000273516">
    <property type="component" value="Unassembled WGS sequence"/>
</dbReference>
<dbReference type="RefSeq" id="WP_122111560.1">
    <property type="nucleotide sequence ID" value="NZ_QOKZ01000002.1"/>
</dbReference>
<feature type="compositionally biased region" description="Low complexity" evidence="2">
    <location>
        <begin position="127"/>
        <end position="138"/>
    </location>
</feature>